<reference evidence="4" key="1">
    <citation type="journal article" date="2019" name="Int. J. Syst. Evol. Microbiol.">
        <title>The Global Catalogue of Microorganisms (GCM) 10K type strain sequencing project: providing services to taxonomists for standard genome sequencing and annotation.</title>
        <authorList>
            <consortium name="The Broad Institute Genomics Platform"/>
            <consortium name="The Broad Institute Genome Sequencing Center for Infectious Disease"/>
            <person name="Wu L."/>
            <person name="Ma J."/>
        </authorList>
    </citation>
    <scope>NUCLEOTIDE SEQUENCE [LARGE SCALE GENOMIC DNA]</scope>
    <source>
        <strain evidence="4">KACC 11588</strain>
    </source>
</reference>
<protein>
    <submittedName>
        <fullName evidence="3">Flavin reductase family protein</fullName>
        <ecNumber evidence="3">1.5.1.-</ecNumber>
    </submittedName>
</protein>
<dbReference type="EC" id="1.5.1.-" evidence="3"/>
<dbReference type="InterPro" id="IPR012349">
    <property type="entry name" value="Split_barrel_FMN-bd"/>
</dbReference>
<dbReference type="SMART" id="SM00903">
    <property type="entry name" value="Flavin_Reduct"/>
    <property type="match status" value="1"/>
</dbReference>
<dbReference type="PANTHER" id="PTHR30466:SF1">
    <property type="entry name" value="FMN REDUCTASE (NADH) RUTF"/>
    <property type="match status" value="1"/>
</dbReference>
<dbReference type="InterPro" id="IPR050268">
    <property type="entry name" value="NADH-dep_flavin_reductase"/>
</dbReference>
<dbReference type="PANTHER" id="PTHR30466">
    <property type="entry name" value="FLAVIN REDUCTASE"/>
    <property type="match status" value="1"/>
</dbReference>
<evidence type="ECO:0000313" key="4">
    <source>
        <dbReference type="Proteomes" id="UP001596056"/>
    </source>
</evidence>
<keyword evidence="1 3" id="KW-0560">Oxidoreductase</keyword>
<dbReference type="EMBL" id="JBHSNA010000006">
    <property type="protein sequence ID" value="MFC5566572.1"/>
    <property type="molecule type" value="Genomic_DNA"/>
</dbReference>
<dbReference type="Proteomes" id="UP001596056">
    <property type="component" value="Unassembled WGS sequence"/>
</dbReference>
<dbReference type="InterPro" id="IPR002563">
    <property type="entry name" value="Flavin_Rdtase-like_dom"/>
</dbReference>
<evidence type="ECO:0000259" key="2">
    <source>
        <dbReference type="SMART" id="SM00903"/>
    </source>
</evidence>
<dbReference type="GO" id="GO:0016491">
    <property type="term" value="F:oxidoreductase activity"/>
    <property type="evidence" value="ECO:0007669"/>
    <property type="project" value="UniProtKB-KW"/>
</dbReference>
<evidence type="ECO:0000313" key="3">
    <source>
        <dbReference type="EMBL" id="MFC5566572.1"/>
    </source>
</evidence>
<gene>
    <name evidence="3" type="ORF">ACFPOC_09090</name>
</gene>
<evidence type="ECO:0000256" key="1">
    <source>
        <dbReference type="ARBA" id="ARBA00023002"/>
    </source>
</evidence>
<proteinExistence type="predicted"/>
<dbReference type="Pfam" id="PF01613">
    <property type="entry name" value="Flavin_Reduct"/>
    <property type="match status" value="1"/>
</dbReference>
<name>A0ABW0SC80_9RHOB</name>
<accession>A0ABW0SC80</accession>
<comment type="caution">
    <text evidence="3">The sequence shown here is derived from an EMBL/GenBank/DDBJ whole genome shotgun (WGS) entry which is preliminary data.</text>
</comment>
<feature type="domain" description="Flavin reductase like" evidence="2">
    <location>
        <begin position="13"/>
        <end position="163"/>
    </location>
</feature>
<sequence>MSDCSPDAFKTALRRLASGVSLIATAHEGARHGLVATAVTSVTADPPTLLVCVNRTASILPHLEAAGVFCVNLLTESQADLARRFALPRDRETRFDLGDWATLATGAPALGGAAASLDCRVARVMDYGSHRLVFGEVVATAFCEGRPGEGAGPLLYHEGDFRALAA</sequence>
<organism evidence="3 4">
    <name type="scientific">Rubellimicrobium aerolatum</name>
    <dbReference type="NCBI Taxonomy" id="490979"/>
    <lineage>
        <taxon>Bacteria</taxon>
        <taxon>Pseudomonadati</taxon>
        <taxon>Pseudomonadota</taxon>
        <taxon>Alphaproteobacteria</taxon>
        <taxon>Rhodobacterales</taxon>
        <taxon>Roseobacteraceae</taxon>
        <taxon>Rubellimicrobium</taxon>
    </lineage>
</organism>
<dbReference type="Gene3D" id="2.30.110.10">
    <property type="entry name" value="Electron Transport, Fmn-binding Protein, Chain A"/>
    <property type="match status" value="1"/>
</dbReference>
<dbReference type="SUPFAM" id="SSF50475">
    <property type="entry name" value="FMN-binding split barrel"/>
    <property type="match status" value="1"/>
</dbReference>
<keyword evidence="4" id="KW-1185">Reference proteome</keyword>
<dbReference type="RefSeq" id="WP_209840634.1">
    <property type="nucleotide sequence ID" value="NZ_JAGGJP010000008.1"/>
</dbReference>